<comment type="caution">
    <text evidence="1">The sequence shown here is derived from an EMBL/GenBank/DDBJ whole genome shotgun (WGS) entry which is preliminary data.</text>
</comment>
<gene>
    <name evidence="1" type="ORF">O0S09_00740</name>
</gene>
<sequence length="94" mass="10858">MRKILNGTIFMGFDSVISTGQSSGTIPTEEKQIKISNSTVFANNTKPWAVRFPVFRYFSKSGRMLKRQHDPLFMIRTITFPQKPSGLRVFWENI</sequence>
<proteinExistence type="predicted"/>
<accession>A0ABT4IJ60</accession>
<keyword evidence="2" id="KW-1185">Reference proteome</keyword>
<dbReference type="Proteomes" id="UP001141336">
    <property type="component" value="Unassembled WGS sequence"/>
</dbReference>
<evidence type="ECO:0000313" key="2">
    <source>
        <dbReference type="Proteomes" id="UP001141336"/>
    </source>
</evidence>
<protein>
    <submittedName>
        <fullName evidence="1">Uncharacterized protein</fullName>
    </submittedName>
</protein>
<name>A0ABT4IJ60_9EURY</name>
<evidence type="ECO:0000313" key="1">
    <source>
        <dbReference type="EMBL" id="MCZ0861782.1"/>
    </source>
</evidence>
<dbReference type="EMBL" id="JAPTGC010000001">
    <property type="protein sequence ID" value="MCZ0861782.1"/>
    <property type="molecule type" value="Genomic_DNA"/>
</dbReference>
<organism evidence="1 2">
    <name type="scientific">Methanocorpusculum vombati</name>
    <dbReference type="NCBI Taxonomy" id="3002864"/>
    <lineage>
        <taxon>Archaea</taxon>
        <taxon>Methanobacteriati</taxon>
        <taxon>Methanobacteriota</taxon>
        <taxon>Stenosarchaea group</taxon>
        <taxon>Methanomicrobia</taxon>
        <taxon>Methanomicrobiales</taxon>
        <taxon>Methanocorpusculaceae</taxon>
        <taxon>Methanocorpusculum</taxon>
    </lineage>
</organism>
<reference evidence="1" key="1">
    <citation type="submission" date="2022-12" db="EMBL/GenBank/DDBJ databases">
        <title>Isolation and characterisation of novel Methanocorpusculum spp. from native Australian herbivores indicates the genus is ancestrally host-associated.</title>
        <authorList>
            <person name="Volmer J.G."/>
            <person name="Soo R.M."/>
            <person name="Evans P.N."/>
            <person name="Hoedt E.C."/>
            <person name="Astorga Alsina A.L."/>
            <person name="Woodcroft B.J."/>
            <person name="Tyson G.W."/>
            <person name="Hugenholtz P."/>
            <person name="Morrison M."/>
        </authorList>
    </citation>
    <scope>NUCLEOTIDE SEQUENCE</scope>
    <source>
        <strain evidence="1">CW153</strain>
    </source>
</reference>